<evidence type="ECO:0000313" key="2">
    <source>
        <dbReference type="Proteomes" id="UP000821845"/>
    </source>
</evidence>
<proteinExistence type="predicted"/>
<protein>
    <submittedName>
        <fullName evidence="1">Uncharacterized protein</fullName>
    </submittedName>
</protein>
<keyword evidence="2" id="KW-1185">Reference proteome</keyword>
<gene>
    <name evidence="1" type="ORF">HPB50_003983</name>
</gene>
<reference evidence="1" key="1">
    <citation type="submission" date="2020-05" db="EMBL/GenBank/DDBJ databases">
        <title>Large-scale comparative analyses of tick genomes elucidate their genetic diversity and vector capacities.</title>
        <authorList>
            <person name="Jia N."/>
            <person name="Wang J."/>
            <person name="Shi W."/>
            <person name="Du L."/>
            <person name="Sun Y."/>
            <person name="Zhan W."/>
            <person name="Jiang J."/>
            <person name="Wang Q."/>
            <person name="Zhang B."/>
            <person name="Ji P."/>
            <person name="Sakyi L.B."/>
            <person name="Cui X."/>
            <person name="Yuan T."/>
            <person name="Jiang B."/>
            <person name="Yang W."/>
            <person name="Lam T.T.-Y."/>
            <person name="Chang Q."/>
            <person name="Ding S."/>
            <person name="Wang X."/>
            <person name="Zhu J."/>
            <person name="Ruan X."/>
            <person name="Zhao L."/>
            <person name="Wei J."/>
            <person name="Que T."/>
            <person name="Du C."/>
            <person name="Cheng J."/>
            <person name="Dai P."/>
            <person name="Han X."/>
            <person name="Huang E."/>
            <person name="Gao Y."/>
            <person name="Liu J."/>
            <person name="Shao H."/>
            <person name="Ye R."/>
            <person name="Li L."/>
            <person name="Wei W."/>
            <person name="Wang X."/>
            <person name="Wang C."/>
            <person name="Yang T."/>
            <person name="Huo Q."/>
            <person name="Li W."/>
            <person name="Guo W."/>
            <person name="Chen H."/>
            <person name="Zhou L."/>
            <person name="Ni X."/>
            <person name="Tian J."/>
            <person name="Zhou Y."/>
            <person name="Sheng Y."/>
            <person name="Liu T."/>
            <person name="Pan Y."/>
            <person name="Xia L."/>
            <person name="Li J."/>
            <person name="Zhao F."/>
            <person name="Cao W."/>
        </authorList>
    </citation>
    <scope>NUCLEOTIDE SEQUENCE</scope>
    <source>
        <strain evidence="1">Hyas-2018</strain>
    </source>
</reference>
<dbReference type="Proteomes" id="UP000821845">
    <property type="component" value="Chromosome 3"/>
</dbReference>
<organism evidence="1 2">
    <name type="scientific">Hyalomma asiaticum</name>
    <name type="common">Tick</name>
    <dbReference type="NCBI Taxonomy" id="266040"/>
    <lineage>
        <taxon>Eukaryota</taxon>
        <taxon>Metazoa</taxon>
        <taxon>Ecdysozoa</taxon>
        <taxon>Arthropoda</taxon>
        <taxon>Chelicerata</taxon>
        <taxon>Arachnida</taxon>
        <taxon>Acari</taxon>
        <taxon>Parasitiformes</taxon>
        <taxon>Ixodida</taxon>
        <taxon>Ixodoidea</taxon>
        <taxon>Ixodidae</taxon>
        <taxon>Hyalomminae</taxon>
        <taxon>Hyalomma</taxon>
    </lineage>
</organism>
<evidence type="ECO:0000313" key="1">
    <source>
        <dbReference type="EMBL" id="KAH6935160.1"/>
    </source>
</evidence>
<comment type="caution">
    <text evidence="1">The sequence shown here is derived from an EMBL/GenBank/DDBJ whole genome shotgun (WGS) entry which is preliminary data.</text>
</comment>
<dbReference type="EMBL" id="CM023483">
    <property type="protein sequence ID" value="KAH6935160.1"/>
    <property type="molecule type" value="Genomic_DNA"/>
</dbReference>
<name>A0ACB7SKJ1_HYAAI</name>
<sequence>MLWQSIEELLSVQLGQFSDDHFCSKLRTAVSHHPPVQVLYECDPTLPTGLRQVLEGPLHSVSRQALRPGKELWDVPHTLRRLREGAYFGDKYPVALQSFLDPGVAAVWTPSA</sequence>
<accession>A0ACB7SKJ1</accession>